<evidence type="ECO:0000313" key="1">
    <source>
        <dbReference type="EMBL" id="PIP53043.1"/>
    </source>
</evidence>
<gene>
    <name evidence="1" type="ORF">COX08_03140</name>
</gene>
<comment type="caution">
    <text evidence="1">The sequence shown here is derived from an EMBL/GenBank/DDBJ whole genome shotgun (WGS) entry which is preliminary data.</text>
</comment>
<proteinExistence type="predicted"/>
<organism evidence="1 2">
    <name type="scientific">Candidatus Beckwithbacteria bacterium CG23_combo_of_CG06-09_8_20_14_all_34_8</name>
    <dbReference type="NCBI Taxonomy" id="1974497"/>
    <lineage>
        <taxon>Bacteria</taxon>
        <taxon>Candidatus Beckwithiibacteriota</taxon>
    </lineage>
</organism>
<dbReference type="Proteomes" id="UP000229459">
    <property type="component" value="Unassembled WGS sequence"/>
</dbReference>
<reference evidence="1 2" key="1">
    <citation type="submission" date="2017-09" db="EMBL/GenBank/DDBJ databases">
        <title>Depth-based differentiation of microbial function through sediment-hosted aquifers and enrichment of novel symbionts in the deep terrestrial subsurface.</title>
        <authorList>
            <person name="Probst A.J."/>
            <person name="Ladd B."/>
            <person name="Jarett J.K."/>
            <person name="Geller-Mcgrath D.E."/>
            <person name="Sieber C.M."/>
            <person name="Emerson J.B."/>
            <person name="Anantharaman K."/>
            <person name="Thomas B.C."/>
            <person name="Malmstrom R."/>
            <person name="Stieglmeier M."/>
            <person name="Klingl A."/>
            <person name="Woyke T."/>
            <person name="Ryan C.M."/>
            <person name="Banfield J.F."/>
        </authorList>
    </citation>
    <scope>NUCLEOTIDE SEQUENCE [LARGE SCALE GENOMIC DNA]</scope>
    <source>
        <strain evidence="1">CG23_combo_of_CG06-09_8_20_14_all_34_8</strain>
    </source>
</reference>
<accession>A0A2H0B5T1</accession>
<sequence>KWDTTWTKIDDLYWSDEAEKTGIYGGLLLTELENLNFLTRISAKPEYFKRIEEKIKAKLRERFRIRLCLREKLEGRV</sequence>
<dbReference type="EMBL" id="PCSR01000076">
    <property type="protein sequence ID" value="PIP53043.1"/>
    <property type="molecule type" value="Genomic_DNA"/>
</dbReference>
<protein>
    <submittedName>
        <fullName evidence="1">Uncharacterized protein</fullName>
    </submittedName>
</protein>
<dbReference type="AlphaFoldDB" id="A0A2H0B5T1"/>
<name>A0A2H0B5T1_9BACT</name>
<feature type="non-terminal residue" evidence="1">
    <location>
        <position position="77"/>
    </location>
</feature>
<evidence type="ECO:0000313" key="2">
    <source>
        <dbReference type="Proteomes" id="UP000229459"/>
    </source>
</evidence>
<feature type="non-terminal residue" evidence="1">
    <location>
        <position position="1"/>
    </location>
</feature>